<comment type="caution">
    <text evidence="3">The sequence shown here is derived from an EMBL/GenBank/DDBJ whole genome shotgun (WGS) entry which is preliminary data.</text>
</comment>
<gene>
    <name evidence="3" type="ORF">Aco03nite_082160</name>
</gene>
<dbReference type="InterPro" id="IPR029058">
    <property type="entry name" value="AB_hydrolase_fold"/>
</dbReference>
<feature type="compositionally biased region" description="Gly residues" evidence="1">
    <location>
        <begin position="72"/>
        <end position="88"/>
    </location>
</feature>
<dbReference type="Proteomes" id="UP000612282">
    <property type="component" value="Unassembled WGS sequence"/>
</dbReference>
<dbReference type="EMBL" id="BOMG01000102">
    <property type="protein sequence ID" value="GID59812.1"/>
    <property type="molecule type" value="Genomic_DNA"/>
</dbReference>
<name>A0ABQ3XN10_9ACTN</name>
<dbReference type="Pfam" id="PF12697">
    <property type="entry name" value="Abhydrolase_6"/>
    <property type="match status" value="1"/>
</dbReference>
<dbReference type="PANTHER" id="PTHR43798:SF33">
    <property type="entry name" value="HYDROLASE, PUTATIVE (AFU_ORTHOLOGUE AFUA_2G14860)-RELATED"/>
    <property type="match status" value="1"/>
</dbReference>
<organism evidence="3 4">
    <name type="scientific">Actinoplanes couchii</name>
    <dbReference type="NCBI Taxonomy" id="403638"/>
    <lineage>
        <taxon>Bacteria</taxon>
        <taxon>Bacillati</taxon>
        <taxon>Actinomycetota</taxon>
        <taxon>Actinomycetes</taxon>
        <taxon>Micromonosporales</taxon>
        <taxon>Micromonosporaceae</taxon>
        <taxon>Actinoplanes</taxon>
    </lineage>
</organism>
<dbReference type="PANTHER" id="PTHR43798">
    <property type="entry name" value="MONOACYLGLYCEROL LIPASE"/>
    <property type="match status" value="1"/>
</dbReference>
<evidence type="ECO:0000259" key="2">
    <source>
        <dbReference type="Pfam" id="PF12697"/>
    </source>
</evidence>
<feature type="domain" description="AB hydrolase-1" evidence="2">
    <location>
        <begin position="109"/>
        <end position="334"/>
    </location>
</feature>
<keyword evidence="4" id="KW-1185">Reference proteome</keyword>
<dbReference type="Gene3D" id="3.40.50.1820">
    <property type="entry name" value="alpha/beta hydrolase"/>
    <property type="match status" value="1"/>
</dbReference>
<evidence type="ECO:0000313" key="3">
    <source>
        <dbReference type="EMBL" id="GID59812.1"/>
    </source>
</evidence>
<keyword evidence="3" id="KW-0378">Hydrolase</keyword>
<dbReference type="GO" id="GO:0016787">
    <property type="term" value="F:hydrolase activity"/>
    <property type="evidence" value="ECO:0007669"/>
    <property type="project" value="UniProtKB-KW"/>
</dbReference>
<protein>
    <submittedName>
        <fullName evidence="3">Alpha/beta hydrolase</fullName>
    </submittedName>
</protein>
<sequence length="343" mass="35961">MLLLLVAATAYALRDPSPVGYFTSGAAYDRFRAAYQAAMADMPVPDQTLDIRTGYGVVRVYHFKGAGAGAGAGAGTGTGAGAGTGTGGERGDEAEGESRNQAEAGAPPLLLLPGRASASPVWADNMPTLLKLRDVYTVDLLGEPGLSVQQRPITTAEDHAQWLHEVLMALPEPRFHLFGLSIGGWTAMNLALYLPEKVAGVILLDPVLTFADLSVGAVLRSIPVSVRWAPRSWRDDFASWTANDAPVEDVPVADMIEQGLQSYKIKLSAPARPNRDRLAGLAVPALVLMAGASRMHDAAEAAAYAGEVLPNATVKTYPNASHAINGEHPTEIAADVATFIGPG</sequence>
<accession>A0ABQ3XN10</accession>
<dbReference type="InterPro" id="IPR000073">
    <property type="entry name" value="AB_hydrolase_1"/>
</dbReference>
<dbReference type="SUPFAM" id="SSF53474">
    <property type="entry name" value="alpha/beta-Hydrolases"/>
    <property type="match status" value="1"/>
</dbReference>
<dbReference type="InterPro" id="IPR050266">
    <property type="entry name" value="AB_hydrolase_sf"/>
</dbReference>
<feature type="region of interest" description="Disordered" evidence="1">
    <location>
        <begin position="72"/>
        <end position="101"/>
    </location>
</feature>
<evidence type="ECO:0000256" key="1">
    <source>
        <dbReference type="SAM" id="MobiDB-lite"/>
    </source>
</evidence>
<proteinExistence type="predicted"/>
<evidence type="ECO:0000313" key="4">
    <source>
        <dbReference type="Proteomes" id="UP000612282"/>
    </source>
</evidence>
<feature type="compositionally biased region" description="Basic and acidic residues" evidence="1">
    <location>
        <begin position="89"/>
        <end position="100"/>
    </location>
</feature>
<reference evidence="3 4" key="1">
    <citation type="submission" date="2021-01" db="EMBL/GenBank/DDBJ databases">
        <title>Whole genome shotgun sequence of Actinoplanes couchii NBRC 106145.</title>
        <authorList>
            <person name="Komaki H."/>
            <person name="Tamura T."/>
        </authorList>
    </citation>
    <scope>NUCLEOTIDE SEQUENCE [LARGE SCALE GENOMIC DNA]</scope>
    <source>
        <strain evidence="3 4">NBRC 106145</strain>
    </source>
</reference>